<dbReference type="InterPro" id="IPR013057">
    <property type="entry name" value="AA_transpt_TM"/>
</dbReference>
<protein>
    <recommendedName>
        <fullName evidence="6">Amino acid transporter transmembrane domain-containing protein</fullName>
    </recommendedName>
</protein>
<feature type="domain" description="Amino acid transporter transmembrane" evidence="6">
    <location>
        <begin position="12"/>
        <end position="126"/>
    </location>
</feature>
<evidence type="ECO:0000256" key="3">
    <source>
        <dbReference type="ARBA" id="ARBA00022989"/>
    </source>
</evidence>
<dbReference type="Proteomes" id="UP001642484">
    <property type="component" value="Unassembled WGS sequence"/>
</dbReference>
<reference evidence="7 8" key="1">
    <citation type="submission" date="2024-02" db="EMBL/GenBank/DDBJ databases">
        <authorList>
            <person name="Chen Y."/>
            <person name="Shah S."/>
            <person name="Dougan E. K."/>
            <person name="Thang M."/>
            <person name="Chan C."/>
        </authorList>
    </citation>
    <scope>NUCLEOTIDE SEQUENCE [LARGE SCALE GENOMIC DNA]</scope>
</reference>
<evidence type="ECO:0000256" key="4">
    <source>
        <dbReference type="ARBA" id="ARBA00023136"/>
    </source>
</evidence>
<evidence type="ECO:0000313" key="7">
    <source>
        <dbReference type="EMBL" id="CAK9116721.1"/>
    </source>
</evidence>
<evidence type="ECO:0000313" key="8">
    <source>
        <dbReference type="Proteomes" id="UP001642484"/>
    </source>
</evidence>
<gene>
    <name evidence="7" type="ORF">CCMP2556_LOCUS54228</name>
</gene>
<dbReference type="Pfam" id="PF01490">
    <property type="entry name" value="Aa_trans"/>
    <property type="match status" value="1"/>
</dbReference>
<organism evidence="7 8">
    <name type="scientific">Durusdinium trenchii</name>
    <dbReference type="NCBI Taxonomy" id="1381693"/>
    <lineage>
        <taxon>Eukaryota</taxon>
        <taxon>Sar</taxon>
        <taxon>Alveolata</taxon>
        <taxon>Dinophyceae</taxon>
        <taxon>Suessiales</taxon>
        <taxon>Symbiodiniaceae</taxon>
        <taxon>Durusdinium</taxon>
    </lineage>
</organism>
<dbReference type="PANTHER" id="PTHR22950">
    <property type="entry name" value="AMINO ACID TRANSPORTER"/>
    <property type="match status" value="1"/>
</dbReference>
<sequence length="221" mass="23855">MWSTLCHPGISVLLSILATAYLAHYNAPLFYEQLAPDETGKKDKRFFIVSVTGFCISGLIFCLVLGGGFLTFGQSSMGLILNNYAATDGLAVLARAAIVLSLVTAYPLVFLSLRKQVVEVLGSKGSKLAEEKSRRVTVWEAHQLEATKPGHRSCACRRQLGYLSSVCCPCPHDPGSSTSQFGPTSKGIWWVDCASNANFLAAVGHRVGCDRQRAQPQVTSL</sequence>
<keyword evidence="4 5" id="KW-0472">Membrane</keyword>
<evidence type="ECO:0000256" key="2">
    <source>
        <dbReference type="ARBA" id="ARBA00022692"/>
    </source>
</evidence>
<feature type="transmembrane region" description="Helical" evidence="5">
    <location>
        <begin position="6"/>
        <end position="25"/>
    </location>
</feature>
<evidence type="ECO:0000259" key="6">
    <source>
        <dbReference type="Pfam" id="PF01490"/>
    </source>
</evidence>
<evidence type="ECO:0000256" key="5">
    <source>
        <dbReference type="SAM" id="Phobius"/>
    </source>
</evidence>
<keyword evidence="3 5" id="KW-1133">Transmembrane helix</keyword>
<feature type="transmembrane region" description="Helical" evidence="5">
    <location>
        <begin position="46"/>
        <end position="72"/>
    </location>
</feature>
<dbReference type="PANTHER" id="PTHR22950:SF652">
    <property type="entry name" value="TRANSMEMBRANE AMINO ACID TRANSPORTER FAMILY PROTEIN"/>
    <property type="match status" value="1"/>
</dbReference>
<feature type="transmembrane region" description="Helical" evidence="5">
    <location>
        <begin position="92"/>
        <end position="113"/>
    </location>
</feature>
<name>A0ABP0SWE4_9DINO</name>
<keyword evidence="2 5" id="KW-0812">Transmembrane</keyword>
<comment type="subcellular location">
    <subcellularLocation>
        <location evidence="1">Membrane</location>
        <topology evidence="1">Multi-pass membrane protein</topology>
    </subcellularLocation>
</comment>
<keyword evidence="8" id="KW-1185">Reference proteome</keyword>
<accession>A0ABP0SWE4</accession>
<evidence type="ECO:0000256" key="1">
    <source>
        <dbReference type="ARBA" id="ARBA00004141"/>
    </source>
</evidence>
<proteinExistence type="predicted"/>
<dbReference type="EMBL" id="CAXAMN010028495">
    <property type="protein sequence ID" value="CAK9116721.1"/>
    <property type="molecule type" value="Genomic_DNA"/>
</dbReference>
<comment type="caution">
    <text evidence="7">The sequence shown here is derived from an EMBL/GenBank/DDBJ whole genome shotgun (WGS) entry which is preliminary data.</text>
</comment>